<feature type="compositionally biased region" description="Low complexity" evidence="1">
    <location>
        <begin position="743"/>
        <end position="754"/>
    </location>
</feature>
<feature type="region of interest" description="Disordered" evidence="1">
    <location>
        <begin position="722"/>
        <end position="801"/>
    </location>
</feature>
<name>A5DA92_PICGU</name>
<dbReference type="KEGG" id="pgu:PGUG_00197"/>
<dbReference type="InParanoid" id="A5DA92"/>
<evidence type="ECO:0000256" key="1">
    <source>
        <dbReference type="SAM" id="MobiDB-lite"/>
    </source>
</evidence>
<dbReference type="Proteomes" id="UP000001997">
    <property type="component" value="Unassembled WGS sequence"/>
</dbReference>
<evidence type="ECO:0000313" key="2">
    <source>
        <dbReference type="EMBL" id="EDK36099.2"/>
    </source>
</evidence>
<protein>
    <submittedName>
        <fullName evidence="2">Uncharacterized protein</fullName>
    </submittedName>
</protein>
<dbReference type="OrthoDB" id="10472285at2759"/>
<dbReference type="VEuPathDB" id="FungiDB:PGUG_00197"/>
<accession>A5DA92</accession>
<feature type="compositionally biased region" description="Basic and acidic residues" evidence="1">
    <location>
        <begin position="17"/>
        <end position="31"/>
    </location>
</feature>
<dbReference type="HOGENOM" id="CLU_328474_0_0_1"/>
<feature type="region of interest" description="Disordered" evidence="1">
    <location>
        <begin position="342"/>
        <end position="388"/>
    </location>
</feature>
<reference evidence="2 3" key="1">
    <citation type="journal article" date="2009" name="Nature">
        <title>Evolution of pathogenicity and sexual reproduction in eight Candida genomes.</title>
        <authorList>
            <person name="Butler G."/>
            <person name="Rasmussen M.D."/>
            <person name="Lin M.F."/>
            <person name="Santos M.A."/>
            <person name="Sakthikumar S."/>
            <person name="Munro C.A."/>
            <person name="Rheinbay E."/>
            <person name="Grabherr M."/>
            <person name="Forche A."/>
            <person name="Reedy J.L."/>
            <person name="Agrafioti I."/>
            <person name="Arnaud M.B."/>
            <person name="Bates S."/>
            <person name="Brown A.J."/>
            <person name="Brunke S."/>
            <person name="Costanzo M.C."/>
            <person name="Fitzpatrick D.A."/>
            <person name="de Groot P.W."/>
            <person name="Harris D."/>
            <person name="Hoyer L.L."/>
            <person name="Hube B."/>
            <person name="Klis F.M."/>
            <person name="Kodira C."/>
            <person name="Lennard N."/>
            <person name="Logue M.E."/>
            <person name="Martin R."/>
            <person name="Neiman A.M."/>
            <person name="Nikolaou E."/>
            <person name="Quail M.A."/>
            <person name="Quinn J."/>
            <person name="Santos M.C."/>
            <person name="Schmitzberger F.F."/>
            <person name="Sherlock G."/>
            <person name="Shah P."/>
            <person name="Silverstein K.A."/>
            <person name="Skrzypek M.S."/>
            <person name="Soll D."/>
            <person name="Staggs R."/>
            <person name="Stansfield I."/>
            <person name="Stumpf M.P."/>
            <person name="Sudbery P.E."/>
            <person name="Srikantha T."/>
            <person name="Zeng Q."/>
            <person name="Berman J."/>
            <person name="Berriman M."/>
            <person name="Heitman J."/>
            <person name="Gow N.A."/>
            <person name="Lorenz M.C."/>
            <person name="Birren B.W."/>
            <person name="Kellis M."/>
            <person name="Cuomo C.A."/>
        </authorList>
    </citation>
    <scope>NUCLEOTIDE SEQUENCE [LARGE SCALE GENOMIC DNA]</scope>
    <source>
        <strain evidence="3">ATCC 6260 / CBS 566 / DSM 6381 / JCM 1539 / NBRC 10279 / NRRL Y-324</strain>
    </source>
</reference>
<feature type="compositionally biased region" description="Basic and acidic residues" evidence="1">
    <location>
        <begin position="369"/>
        <end position="382"/>
    </location>
</feature>
<feature type="compositionally biased region" description="Polar residues" evidence="1">
    <location>
        <begin position="723"/>
        <end position="735"/>
    </location>
</feature>
<feature type="region of interest" description="Disordered" evidence="1">
    <location>
        <begin position="516"/>
        <end position="539"/>
    </location>
</feature>
<dbReference type="GeneID" id="5129556"/>
<sequence>MGGFKSNFDHQSSSTKLKSDSTRFFEKENRAKSTGSISPMSLRPRNSGDSEHTLPTSPVEAASSTCAKSVCSTARLPILAKMLKSNSIANICVCFEKECRCTMGKRQRVHNVESNPPMKYVDFGEYEKRASRTESKLSLSESKESSIFDAADGSESNSGASESVSSTLSGVAHFLNGVKGAIKLGAQKTYHFKLRVQYRLRRLRYSRWFGRRGAVRRRQRDMTPPSAIFLDIHEYLSRNQYHDDGRRKTSLSSIKLAMDRTKTRVSKNQAKINLLQRSDSISFYDGDKVLVRDPTTGGYRELERLKPVALKQIAPLMTREETVDEKLTRLLAQYAARRSALRSDRIRRGSDVRPSSSKKESMPSSSLPRKRDPLPKKVEQKAEPSSVCAPRVGADEVIEAVENYAKEMGLSLSPKSDLSLRSDGELPLRIRSKVESPVVCKKTESLIVVCDNNKTITKSTRKNSDANLNLSNITGSTDAGSSLKLEKHVTDACTGAESVKAQSLIDVVAKAIDGDAETADSRTGTESVERKSAKARPQSPIGVVAKAVDADAEIADSRTGTESVERKSIKAESVKARPQSLIDVLAKAIDYGTEANLGERFAAFKSVRKVKARPQSPVDTVTKVIDADAEAADSRTGTKSVERKSVKARPQSLIDVVAKAIDDGTYDELQEKSAVSKSERKVKARPQSLIDVVAKAIDAGDASSPRCESVCKELKKPWESHSTRLTSMEINNNENCPRKRPASSRSSIGSSKSSKNVKTQSLTHSGKADVIKTHSSRNSSKKGTLRSTGVTGDVDEEQLDSEVGDDRFPKLKVKVVDYEGTSNWKKCLRKISVTKKNSNASRKPVNKFEGKVRELARSFEGIGKEVDTPQKPKVT</sequence>
<organism evidence="2 3">
    <name type="scientific">Meyerozyma guilliermondii (strain ATCC 6260 / CBS 566 / DSM 6381 / JCM 1539 / NBRC 10279 / NRRL Y-324)</name>
    <name type="common">Yeast</name>
    <name type="synonym">Candida guilliermondii</name>
    <dbReference type="NCBI Taxonomy" id="294746"/>
    <lineage>
        <taxon>Eukaryota</taxon>
        <taxon>Fungi</taxon>
        <taxon>Dikarya</taxon>
        <taxon>Ascomycota</taxon>
        <taxon>Saccharomycotina</taxon>
        <taxon>Pichiomycetes</taxon>
        <taxon>Debaryomycetaceae</taxon>
        <taxon>Meyerozyma</taxon>
    </lineage>
</organism>
<feature type="region of interest" description="Disordered" evidence="1">
    <location>
        <begin position="1"/>
        <end position="60"/>
    </location>
</feature>
<dbReference type="EMBL" id="CH408155">
    <property type="protein sequence ID" value="EDK36099.2"/>
    <property type="molecule type" value="Genomic_DNA"/>
</dbReference>
<evidence type="ECO:0000313" key="3">
    <source>
        <dbReference type="Proteomes" id="UP000001997"/>
    </source>
</evidence>
<gene>
    <name evidence="2" type="ORF">PGUG_00197</name>
</gene>
<dbReference type="AlphaFoldDB" id="A5DA92"/>
<keyword evidence="3" id="KW-1185">Reference proteome</keyword>
<proteinExistence type="predicted"/>
<dbReference type="RefSeq" id="XP_001486820.2">
    <property type="nucleotide sequence ID" value="XM_001486770.1"/>
</dbReference>
<feature type="compositionally biased region" description="Basic and acidic residues" evidence="1">
    <location>
        <begin position="342"/>
        <end position="361"/>
    </location>
</feature>